<feature type="domain" description="DUF6604" evidence="2">
    <location>
        <begin position="11"/>
        <end position="218"/>
    </location>
</feature>
<proteinExistence type="predicted"/>
<dbReference type="Gene3D" id="1.25.40.20">
    <property type="entry name" value="Ankyrin repeat-containing domain"/>
    <property type="match status" value="1"/>
</dbReference>
<dbReference type="InterPro" id="IPR036770">
    <property type="entry name" value="Ankyrin_rpt-contain_sf"/>
</dbReference>
<evidence type="ECO:0000256" key="1">
    <source>
        <dbReference type="SAM" id="MobiDB-lite"/>
    </source>
</evidence>
<dbReference type="SMART" id="SM00248">
    <property type="entry name" value="ANK"/>
    <property type="match status" value="3"/>
</dbReference>
<protein>
    <recommendedName>
        <fullName evidence="2">DUF6604 domain-containing protein</fullName>
    </recommendedName>
</protein>
<dbReference type="InterPro" id="IPR002110">
    <property type="entry name" value="Ankyrin_rpt"/>
</dbReference>
<evidence type="ECO:0000259" key="2">
    <source>
        <dbReference type="Pfam" id="PF20253"/>
    </source>
</evidence>
<accession>A0A6A3KZV9</accession>
<sequence length="1378" mass="154305">MASFPASKYARYKRATAFFLDWLLRARGRGQHAGKRVDLATLDAVVHEVATSPCTLTPTLLQQLPKALGACQCAITLRAHAAAFFDDQERGHAHFLRLLRRWLHALQTLQVDAPVDAEVRRFRSYYEALQVDEDYFPDEESVAQDSKKARAERRRLLDEAFAQDLQLEVACYFTELEELVQGVFDVHEQVKQQQRSMMEATVVGTLALQMAKALTAQLQLRYPVLQRAQDLVGILVSYPSASLASDITDAVQKVRDGFDRDGTFRFVPGTLLHDFTSVWTTLTSFSAVFPPLETGTLIGLPDGYFGENYGEERTPEYVRADVSHYVVLLAQQLPHIYNMVLVKRQFMGRGLEGQTGLVVDLLNLMEEYFETREVTIPLVFLCVCWMQAVAALQGDAGLGRNMSLTIKHTEDLIKVVDTALLKNPLPARVKGDSYHAILRDVREGFRASLRTNNLARANPLFAGSQMMSNHLEYLVVACGFFSSKCRAFCHLYNAFAQQGFLERISVFDEMLDIYAEIIFAKSSRSAVVHGSYNRVYLLASGCSGASIDGMYEGASLLGAYVSGRDDRDDPNMMSLTYRLMHDDTSFLKGYSSKTMLKKAADVCTKEMFESRILSRDLRTLDDDMKDVFSEMCDALDRQEIRDVLMDKAPAGMSDEVRVNRALENAVMVPLLMLVDALRPDGSLDSRLVPAKLRSTVEFDIDGEFVRQMCRKAAAVIEARFATPAQICEQKYFTFPPSPDFANREYGSVSFKAKTKNEHREKVFSDLMKLMKSNYGPLDRRDLDYLKSEIKKDPELLGMFSLSTGPSSYSDYDDLCTLFHQAAAGPARDAKLVEWMIQMGALFNQPSHCRKEPRQRELTCSRRLLPNTMAVHSAAIAGYEGIVRIILEADNLVDLNTPTFHTKETLAHLVVKNGHKSLFYCLLSFGADFRIRDGKGQRVCDLTTDRRWSQDIAATMARIEESCRLGRGRRDNSAGLEHFMMLYAERLRKSVFAQRDEEQRGTLESLEVGNSVEPKKRMKGKKGVTGKSNGHGDFASRSSTKSAVDTSAMSAVIGALLGSPGSATKNAKDSPKSTRRDAIVQESIQKTTAAFARLRDSSIPAADKLEDVQRICKVIRRLDNATEVQSDPNKMIGTGVQLRIDVSFEALQVIHMIQKFYRVDQGTNADSELAPVRELCATTLDFVRFVVRTAWISLSVDRKAQASEAMGVLEKRLLKTPFGERNSSEFRKLVQMYSEERDAMGLGRTSSPDTFRHLEWYLRNTVENSKLQMTLDRMAGRPIYFKLALDSQTSDDQIVLARAVIDAIPALKDVACFGKTGWSFVYGGTSKDDVTRVRNIMMKVADRTGIQVDDQNSQFSTPAIHIGQFKFSAAGPLRSAAAA</sequence>
<feature type="region of interest" description="Disordered" evidence="1">
    <location>
        <begin position="995"/>
        <end position="1040"/>
    </location>
</feature>
<gene>
    <name evidence="3" type="ORF">PF011_g9496</name>
</gene>
<name>A0A6A3KZV9_9STRA</name>
<dbReference type="SUPFAM" id="SSF48403">
    <property type="entry name" value="Ankyrin repeat"/>
    <property type="match status" value="1"/>
</dbReference>
<dbReference type="Proteomes" id="UP000460718">
    <property type="component" value="Unassembled WGS sequence"/>
</dbReference>
<organism evidence="3 4">
    <name type="scientific">Phytophthora fragariae</name>
    <dbReference type="NCBI Taxonomy" id="53985"/>
    <lineage>
        <taxon>Eukaryota</taxon>
        <taxon>Sar</taxon>
        <taxon>Stramenopiles</taxon>
        <taxon>Oomycota</taxon>
        <taxon>Peronosporomycetes</taxon>
        <taxon>Peronosporales</taxon>
        <taxon>Peronosporaceae</taxon>
        <taxon>Phytophthora</taxon>
    </lineage>
</organism>
<dbReference type="EMBL" id="QXFW01000474">
    <property type="protein sequence ID" value="KAE9011148.1"/>
    <property type="molecule type" value="Genomic_DNA"/>
</dbReference>
<dbReference type="InterPro" id="IPR046539">
    <property type="entry name" value="DUF6604"/>
</dbReference>
<comment type="caution">
    <text evidence="3">The sequence shown here is derived from an EMBL/GenBank/DDBJ whole genome shotgun (WGS) entry which is preliminary data.</text>
</comment>
<evidence type="ECO:0000313" key="4">
    <source>
        <dbReference type="Proteomes" id="UP000460718"/>
    </source>
</evidence>
<dbReference type="Pfam" id="PF20253">
    <property type="entry name" value="DUF6604"/>
    <property type="match status" value="1"/>
</dbReference>
<evidence type="ECO:0000313" key="3">
    <source>
        <dbReference type="EMBL" id="KAE9011148.1"/>
    </source>
</evidence>
<reference evidence="3 4" key="1">
    <citation type="submission" date="2018-09" db="EMBL/GenBank/DDBJ databases">
        <title>Genomic investigation of the strawberry pathogen Phytophthora fragariae indicates pathogenicity is determined by transcriptional variation in three key races.</title>
        <authorList>
            <person name="Adams T.M."/>
            <person name="Armitage A.D."/>
            <person name="Sobczyk M.K."/>
            <person name="Bates H.J."/>
            <person name="Dunwell J.M."/>
            <person name="Nellist C.F."/>
            <person name="Harrison R.J."/>
        </authorList>
    </citation>
    <scope>NUCLEOTIDE SEQUENCE [LARGE SCALE GENOMIC DNA]</scope>
    <source>
        <strain evidence="3 4">SCRP245</strain>
    </source>
</reference>